<protein>
    <recommendedName>
        <fullName evidence="4">RING-type E3 ubiquitin transferase</fullName>
        <ecNumber evidence="4">2.3.2.27</ecNumber>
    </recommendedName>
</protein>
<dbReference type="GO" id="GO:0005737">
    <property type="term" value="C:cytoplasm"/>
    <property type="evidence" value="ECO:0007669"/>
    <property type="project" value="TreeGrafter"/>
</dbReference>
<dbReference type="EMBL" id="OV121142">
    <property type="protein sequence ID" value="CAH0549507.1"/>
    <property type="molecule type" value="Genomic_DNA"/>
</dbReference>
<evidence type="ECO:0000256" key="4">
    <source>
        <dbReference type="ARBA" id="ARBA00012483"/>
    </source>
</evidence>
<feature type="domain" description="SIAH-type" evidence="12">
    <location>
        <begin position="544"/>
        <end position="605"/>
    </location>
</feature>
<evidence type="ECO:0000259" key="12">
    <source>
        <dbReference type="PROSITE" id="PS51081"/>
    </source>
</evidence>
<proteinExistence type="inferred from homology"/>
<dbReference type="InterPro" id="IPR001841">
    <property type="entry name" value="Znf_RING"/>
</dbReference>
<dbReference type="PROSITE" id="PS51081">
    <property type="entry name" value="ZF_SIAH"/>
    <property type="match status" value="4"/>
</dbReference>
<dbReference type="GO" id="GO:0061630">
    <property type="term" value="F:ubiquitin protein ligase activity"/>
    <property type="evidence" value="ECO:0007669"/>
    <property type="project" value="UniProtKB-EC"/>
</dbReference>
<comment type="pathway">
    <text evidence="2">Protein modification; protein ubiquitination.</text>
</comment>
<dbReference type="GO" id="GO:0031624">
    <property type="term" value="F:ubiquitin conjugating enzyme binding"/>
    <property type="evidence" value="ECO:0007669"/>
    <property type="project" value="TreeGrafter"/>
</dbReference>
<name>A0A9P0AVR6_BRAAE</name>
<sequence>MATKTMDQFTDDLLKEKIFHCQICDELCTSDVFLVKGKGNLCANCFEEKCGEEMKSRAELNTALILIMAKLMLPCKYQSSGCHKRVESKKYSKHIATCNFKIKPCPMKNLEGCDWSGSNFEVSGHLLENHQEHVIKSENNIFKVKSSLFEPFNVKLLSDDYQNCLLKTSVVDNKFYYALNPVEKSEKNMEYSVWHKRFQPPNHLVLKSVGTLTKLNGIYNEENLDKNPNATVVDIDLLKHFADEKNMISNEFDLKPAAEIDNNILKLLECPVCMKTMRPPNYNCTNGHSICIICKELTNECPTCKEGWTSSRNYFIENLTSKIKYPCRYSKLGCNEIDIDRQLKKHEETCPLHIYQCPMDCSETGNFEFILKHLKTEHENAEFTGEIVNNIDGFYERLKWMLFDSKLFRISYYYLSHNVYWAVELVCSNENPKLYTYEVKISNHEKAFNWALIKDSTCFKERTQRPLQKISDYDMATKTMDQFTDDLLKEKIFHCQICDELCTSDVFLVRGKGNVCAICFEEKFGEEMKSRAELNTALILIIAKLMLPCKFQMKGCDNRLTSKNYSKHIRGCDFKIKPCPMKNLEGCDWSGSNFEVSGHLLENHQEHVIESENNIFKVESSLSEPFNVKFLYDDCQNCLLQTSVVDDKFYYALNPVEKSERNMEYSVEHKRIQPPNHLVLKSVGTLTKLNGIYNEQNLDKNSNATAVDIDQLKPFADEKNMISNEFDLKPAEIDNNILKLLECPVCMNSMRPPIFNCANGHSICILCKELINECPMCNEGWTTARNYLIENLTTTVKYPCRYSKLGCNEIDVDRQLKKHEETCPSHNYQCPMNCSKTGNFEFILEHIMTEHGNAEFTGEIEENIPGRCEKLKWMLFDSKLFRISYYFSSPNVYWAVELVCSNENPKLYTYEVKISNHEKAFNWALIKDSTCFKERTQRPLQKISDCLNYYDQDPITFNITIKKSNFAPKK</sequence>
<evidence type="ECO:0000256" key="3">
    <source>
        <dbReference type="ARBA" id="ARBA00009119"/>
    </source>
</evidence>
<evidence type="ECO:0000256" key="7">
    <source>
        <dbReference type="ARBA" id="ARBA00022771"/>
    </source>
</evidence>
<dbReference type="PANTHER" id="PTHR45877:SF2">
    <property type="entry name" value="E3 UBIQUITIN-PROTEIN LIGASE SINA-RELATED"/>
    <property type="match status" value="1"/>
</dbReference>
<keyword evidence="7 10" id="KW-0863">Zinc-finger</keyword>
<dbReference type="InterPro" id="IPR013083">
    <property type="entry name" value="Znf_RING/FYVE/PHD"/>
</dbReference>
<dbReference type="Pfam" id="PF21361">
    <property type="entry name" value="Sina_ZnF"/>
    <property type="match status" value="4"/>
</dbReference>
<dbReference type="PANTHER" id="PTHR45877">
    <property type="entry name" value="E3 UBIQUITIN-PROTEIN LIGASE SIAH2"/>
    <property type="match status" value="1"/>
</dbReference>
<feature type="domain" description="SIAH-type" evidence="12">
    <location>
        <begin position="795"/>
        <end position="852"/>
    </location>
</feature>
<dbReference type="FunFam" id="3.30.40.10:FF:000041">
    <property type="entry name" value="E3 ubiquitin-protein ligase SINAT3"/>
    <property type="match status" value="2"/>
</dbReference>
<comment type="catalytic activity">
    <reaction evidence="1">
        <text>S-ubiquitinyl-[E2 ubiquitin-conjugating enzyme]-L-cysteine + [acceptor protein]-L-lysine = [E2 ubiquitin-conjugating enzyme]-L-cysteine + N(6)-ubiquitinyl-[acceptor protein]-L-lysine.</text>
        <dbReference type="EC" id="2.3.2.27"/>
    </reaction>
</comment>
<feature type="domain" description="RING-type" evidence="11">
    <location>
        <begin position="743"/>
        <end position="778"/>
    </location>
</feature>
<dbReference type="EC" id="2.3.2.27" evidence="4"/>
<evidence type="ECO:0000256" key="10">
    <source>
        <dbReference type="PROSITE-ProRule" id="PRU00455"/>
    </source>
</evidence>
<feature type="domain" description="SIAH-type" evidence="12">
    <location>
        <begin position="70"/>
        <end position="131"/>
    </location>
</feature>
<dbReference type="InterPro" id="IPR013010">
    <property type="entry name" value="Znf_SIAH"/>
</dbReference>
<keyword evidence="8" id="KW-0833">Ubl conjugation pathway</keyword>
<dbReference type="GO" id="GO:0043161">
    <property type="term" value="P:proteasome-mediated ubiquitin-dependent protein catabolic process"/>
    <property type="evidence" value="ECO:0007669"/>
    <property type="project" value="TreeGrafter"/>
</dbReference>
<evidence type="ECO:0000313" key="13">
    <source>
        <dbReference type="EMBL" id="CAH0549507.1"/>
    </source>
</evidence>
<dbReference type="OrthoDB" id="8182903at2759"/>
<keyword evidence="9" id="KW-0862">Zinc</keyword>
<dbReference type="Proteomes" id="UP001154078">
    <property type="component" value="Chromosome 11"/>
</dbReference>
<evidence type="ECO:0000259" key="11">
    <source>
        <dbReference type="PROSITE" id="PS50089"/>
    </source>
</evidence>
<keyword evidence="14" id="KW-1185">Reference proteome</keyword>
<evidence type="ECO:0000256" key="2">
    <source>
        <dbReference type="ARBA" id="ARBA00004906"/>
    </source>
</evidence>
<evidence type="ECO:0000256" key="6">
    <source>
        <dbReference type="ARBA" id="ARBA00022723"/>
    </source>
</evidence>
<dbReference type="AlphaFoldDB" id="A0A9P0AVR6"/>
<dbReference type="InterPro" id="IPR004162">
    <property type="entry name" value="SINA-like_animal"/>
</dbReference>
<feature type="domain" description="SIAH-type" evidence="12">
    <location>
        <begin position="322"/>
        <end position="379"/>
    </location>
</feature>
<dbReference type="SUPFAM" id="SSF57850">
    <property type="entry name" value="RING/U-box"/>
    <property type="match status" value="2"/>
</dbReference>
<evidence type="ECO:0000256" key="5">
    <source>
        <dbReference type="ARBA" id="ARBA00022679"/>
    </source>
</evidence>
<dbReference type="Gene3D" id="3.30.40.10">
    <property type="entry name" value="Zinc/RING finger domain, C3HC4 (zinc finger)"/>
    <property type="match status" value="5"/>
</dbReference>
<evidence type="ECO:0000256" key="8">
    <source>
        <dbReference type="ARBA" id="ARBA00022786"/>
    </source>
</evidence>
<dbReference type="PROSITE" id="PS50089">
    <property type="entry name" value="ZF_RING_2"/>
    <property type="match status" value="1"/>
</dbReference>
<keyword evidence="6" id="KW-0479">Metal-binding</keyword>
<reference evidence="13" key="1">
    <citation type="submission" date="2021-12" db="EMBL/GenBank/DDBJ databases">
        <authorList>
            <person name="King R."/>
        </authorList>
    </citation>
    <scope>NUCLEOTIDE SEQUENCE</scope>
</reference>
<gene>
    <name evidence="13" type="ORF">MELIAE_LOCUS2631</name>
</gene>
<accession>A0A9P0AVR6</accession>
<evidence type="ECO:0000256" key="1">
    <source>
        <dbReference type="ARBA" id="ARBA00000900"/>
    </source>
</evidence>
<dbReference type="SUPFAM" id="SSF49599">
    <property type="entry name" value="TRAF domain-like"/>
    <property type="match status" value="4"/>
</dbReference>
<dbReference type="InterPro" id="IPR049548">
    <property type="entry name" value="Sina-like_RING"/>
</dbReference>
<dbReference type="GO" id="GO:0008270">
    <property type="term" value="F:zinc ion binding"/>
    <property type="evidence" value="ECO:0007669"/>
    <property type="project" value="UniProtKB-KW"/>
</dbReference>
<dbReference type="Pfam" id="PF21362">
    <property type="entry name" value="Sina_RING"/>
    <property type="match status" value="2"/>
</dbReference>
<evidence type="ECO:0000256" key="9">
    <source>
        <dbReference type="ARBA" id="ARBA00022833"/>
    </source>
</evidence>
<comment type="similarity">
    <text evidence="3">Belongs to the SINA (Seven in absentia) family.</text>
</comment>
<evidence type="ECO:0000313" key="14">
    <source>
        <dbReference type="Proteomes" id="UP001154078"/>
    </source>
</evidence>
<organism evidence="13 14">
    <name type="scientific">Brassicogethes aeneus</name>
    <name type="common">Rape pollen beetle</name>
    <name type="synonym">Meligethes aeneus</name>
    <dbReference type="NCBI Taxonomy" id="1431903"/>
    <lineage>
        <taxon>Eukaryota</taxon>
        <taxon>Metazoa</taxon>
        <taxon>Ecdysozoa</taxon>
        <taxon>Arthropoda</taxon>
        <taxon>Hexapoda</taxon>
        <taxon>Insecta</taxon>
        <taxon>Pterygota</taxon>
        <taxon>Neoptera</taxon>
        <taxon>Endopterygota</taxon>
        <taxon>Coleoptera</taxon>
        <taxon>Polyphaga</taxon>
        <taxon>Cucujiformia</taxon>
        <taxon>Nitidulidae</taxon>
        <taxon>Meligethinae</taxon>
        <taxon>Brassicogethes</taxon>
    </lineage>
</organism>
<keyword evidence="5" id="KW-0808">Transferase</keyword>